<dbReference type="Proteomes" id="UP000525089">
    <property type="component" value="Unassembled WGS sequence"/>
</dbReference>
<feature type="non-terminal residue" evidence="1">
    <location>
        <position position="1"/>
    </location>
</feature>
<keyword evidence="2" id="KW-1185">Reference proteome</keyword>
<dbReference type="InterPro" id="IPR016024">
    <property type="entry name" value="ARM-type_fold"/>
</dbReference>
<dbReference type="Gene3D" id="1.25.10.10">
    <property type="entry name" value="Leucine-rich Repeat Variant"/>
    <property type="match status" value="1"/>
</dbReference>
<reference evidence="1 2" key="1">
    <citation type="submission" date="2019-09" db="EMBL/GenBank/DDBJ databases">
        <title>Bird 10,000 Genomes (B10K) Project - Family phase.</title>
        <authorList>
            <person name="Zhang G."/>
        </authorList>
    </citation>
    <scope>NUCLEOTIDE SEQUENCE [LARGE SCALE GENOMIC DNA]</scope>
    <source>
        <strain evidence="1">B10K-DU-001-72</strain>
        <tissue evidence="1">Muscle</tissue>
    </source>
</reference>
<dbReference type="EMBL" id="VYXB01001751">
    <property type="protein sequence ID" value="NWS11970.1"/>
    <property type="molecule type" value="Genomic_DNA"/>
</dbReference>
<dbReference type="GO" id="GO:0008017">
    <property type="term" value="F:microtubule binding"/>
    <property type="evidence" value="ECO:0007669"/>
    <property type="project" value="TreeGrafter"/>
</dbReference>
<evidence type="ECO:0000313" key="1">
    <source>
        <dbReference type="EMBL" id="NWS11970.1"/>
    </source>
</evidence>
<organism evidence="1 2">
    <name type="scientific">Pachyramphus minor</name>
    <dbReference type="NCBI Taxonomy" id="369605"/>
    <lineage>
        <taxon>Eukaryota</taxon>
        <taxon>Metazoa</taxon>
        <taxon>Chordata</taxon>
        <taxon>Craniata</taxon>
        <taxon>Vertebrata</taxon>
        <taxon>Euteleostomi</taxon>
        <taxon>Archelosauria</taxon>
        <taxon>Archosauria</taxon>
        <taxon>Dinosauria</taxon>
        <taxon>Saurischia</taxon>
        <taxon>Theropoda</taxon>
        <taxon>Coelurosauria</taxon>
        <taxon>Aves</taxon>
        <taxon>Neognathae</taxon>
        <taxon>Neoaves</taxon>
        <taxon>Telluraves</taxon>
        <taxon>Australaves</taxon>
        <taxon>Passeriformes</taxon>
        <taxon>Tyrannidae</taxon>
        <taxon>Pachyramphus</taxon>
    </lineage>
</organism>
<dbReference type="GO" id="GO:0005929">
    <property type="term" value="C:cilium"/>
    <property type="evidence" value="ECO:0007669"/>
    <property type="project" value="TreeGrafter"/>
</dbReference>
<proteinExistence type="predicted"/>
<name>A0A7K5CVD3_9TYRA</name>
<dbReference type="PANTHER" id="PTHR21567:SF42">
    <property type="entry name" value="TOG ARRAY REGULATOR OF AXONEMAL MICROTUBULES PROTEIN 2"/>
    <property type="match status" value="1"/>
</dbReference>
<dbReference type="InterPro" id="IPR011989">
    <property type="entry name" value="ARM-like"/>
</dbReference>
<gene>
    <name evidence="1" type="primary">Togaram2_1</name>
    <name evidence="1" type="ORF">PACMIN_R11089</name>
</gene>
<sequence length="168" mass="18584">LQIFDYFVLRICDYNKKVKQQALEALALMIAMLRDALKPVLIRVVEAIANNPNSHHLGIYGAAVQALEASIAHLDKGAVLNELSNQMSQLSGQARVTVTEHLSVLVARVYPRSPEVVQRYVLPVLWSFLGNKVPPVRSANVRIVFTKLAKALHEAMGSKLRQHAASQP</sequence>
<accession>A0A7K5CVD3</accession>
<dbReference type="GO" id="GO:0005881">
    <property type="term" value="C:cytoplasmic microtubule"/>
    <property type="evidence" value="ECO:0007669"/>
    <property type="project" value="TreeGrafter"/>
</dbReference>
<feature type="non-terminal residue" evidence="1">
    <location>
        <position position="168"/>
    </location>
</feature>
<dbReference type="SUPFAM" id="SSF48371">
    <property type="entry name" value="ARM repeat"/>
    <property type="match status" value="1"/>
</dbReference>
<protein>
    <submittedName>
        <fullName evidence="1">TGRM2 protein</fullName>
    </submittedName>
</protein>
<dbReference type="PANTHER" id="PTHR21567">
    <property type="entry name" value="CLASP"/>
    <property type="match status" value="1"/>
</dbReference>
<comment type="caution">
    <text evidence="1">The sequence shown here is derived from an EMBL/GenBank/DDBJ whole genome shotgun (WGS) entry which is preliminary data.</text>
</comment>
<evidence type="ECO:0000313" key="2">
    <source>
        <dbReference type="Proteomes" id="UP000525089"/>
    </source>
</evidence>
<dbReference type="GO" id="GO:0000226">
    <property type="term" value="P:microtubule cytoskeleton organization"/>
    <property type="evidence" value="ECO:0007669"/>
    <property type="project" value="TreeGrafter"/>
</dbReference>
<dbReference type="AlphaFoldDB" id="A0A7K5CVD3"/>